<reference evidence="6 7" key="1">
    <citation type="submission" date="2024-01" db="EMBL/GenBank/DDBJ databases">
        <title>A draft genome for a cacao thread blight-causing isolate of Paramarasmius palmivorus.</title>
        <authorList>
            <person name="Baruah I.K."/>
            <person name="Bukari Y."/>
            <person name="Amoako-Attah I."/>
            <person name="Meinhardt L.W."/>
            <person name="Bailey B.A."/>
            <person name="Cohen S.P."/>
        </authorList>
    </citation>
    <scope>NUCLEOTIDE SEQUENCE [LARGE SCALE GENOMIC DNA]</scope>
    <source>
        <strain evidence="6 7">GH-12</strain>
    </source>
</reference>
<keyword evidence="3" id="KW-0472">Membrane</keyword>
<dbReference type="Pfam" id="PF00076">
    <property type="entry name" value="RRM_1"/>
    <property type="match status" value="1"/>
</dbReference>
<feature type="domain" description="RRM" evidence="5">
    <location>
        <begin position="528"/>
        <end position="599"/>
    </location>
</feature>
<dbReference type="GO" id="GO:0005524">
    <property type="term" value="F:ATP binding"/>
    <property type="evidence" value="ECO:0007669"/>
    <property type="project" value="InterPro"/>
</dbReference>
<keyword evidence="1" id="KW-0694">RNA-binding</keyword>
<evidence type="ECO:0000256" key="2">
    <source>
        <dbReference type="SAM" id="MobiDB-lite"/>
    </source>
</evidence>
<evidence type="ECO:0000313" key="6">
    <source>
        <dbReference type="EMBL" id="KAK7045796.1"/>
    </source>
</evidence>
<dbReference type="PROSITE" id="PS50011">
    <property type="entry name" value="PROTEIN_KINASE_DOM"/>
    <property type="match status" value="1"/>
</dbReference>
<feature type="transmembrane region" description="Helical" evidence="3">
    <location>
        <begin position="375"/>
        <end position="393"/>
    </location>
</feature>
<organism evidence="6 7">
    <name type="scientific">Paramarasmius palmivorus</name>
    <dbReference type="NCBI Taxonomy" id="297713"/>
    <lineage>
        <taxon>Eukaryota</taxon>
        <taxon>Fungi</taxon>
        <taxon>Dikarya</taxon>
        <taxon>Basidiomycota</taxon>
        <taxon>Agaricomycotina</taxon>
        <taxon>Agaricomycetes</taxon>
        <taxon>Agaricomycetidae</taxon>
        <taxon>Agaricales</taxon>
        <taxon>Marasmiineae</taxon>
        <taxon>Marasmiaceae</taxon>
        <taxon>Paramarasmius</taxon>
    </lineage>
</organism>
<dbReference type="GO" id="GO:0003723">
    <property type="term" value="F:RNA binding"/>
    <property type="evidence" value="ECO:0007669"/>
    <property type="project" value="UniProtKB-UniRule"/>
</dbReference>
<evidence type="ECO:0000256" key="1">
    <source>
        <dbReference type="PROSITE-ProRule" id="PRU00176"/>
    </source>
</evidence>
<name>A0AAW0D0B3_9AGAR</name>
<dbReference type="PROSITE" id="PS00108">
    <property type="entry name" value="PROTEIN_KINASE_ST"/>
    <property type="match status" value="1"/>
</dbReference>
<dbReference type="InterPro" id="IPR011009">
    <property type="entry name" value="Kinase-like_dom_sf"/>
</dbReference>
<comment type="caution">
    <text evidence="6">The sequence shown here is derived from an EMBL/GenBank/DDBJ whole genome shotgun (WGS) entry which is preliminary data.</text>
</comment>
<evidence type="ECO:0008006" key="8">
    <source>
        <dbReference type="Google" id="ProtNLM"/>
    </source>
</evidence>
<dbReference type="Gene3D" id="1.10.510.10">
    <property type="entry name" value="Transferase(Phosphotransferase) domain 1"/>
    <property type="match status" value="1"/>
</dbReference>
<dbReference type="InterPro" id="IPR051681">
    <property type="entry name" value="Ser/Thr_Kinases-Pseudokinases"/>
</dbReference>
<dbReference type="SUPFAM" id="SSF56112">
    <property type="entry name" value="Protein kinase-like (PK-like)"/>
    <property type="match status" value="1"/>
</dbReference>
<dbReference type="InterPro" id="IPR000504">
    <property type="entry name" value="RRM_dom"/>
</dbReference>
<dbReference type="PROSITE" id="PS50102">
    <property type="entry name" value="RRM"/>
    <property type="match status" value="1"/>
</dbReference>
<dbReference type="AlphaFoldDB" id="A0AAW0D0B3"/>
<dbReference type="InterPro" id="IPR000719">
    <property type="entry name" value="Prot_kinase_dom"/>
</dbReference>
<dbReference type="InterPro" id="IPR012677">
    <property type="entry name" value="Nucleotide-bd_a/b_plait_sf"/>
</dbReference>
<dbReference type="InterPro" id="IPR001245">
    <property type="entry name" value="Ser-Thr/Tyr_kinase_cat_dom"/>
</dbReference>
<gene>
    <name evidence="6" type="ORF">VNI00_007198</name>
</gene>
<evidence type="ECO:0000256" key="3">
    <source>
        <dbReference type="SAM" id="Phobius"/>
    </source>
</evidence>
<feature type="region of interest" description="Disordered" evidence="2">
    <location>
        <begin position="1"/>
        <end position="21"/>
    </location>
</feature>
<dbReference type="PANTHER" id="PTHR44329">
    <property type="entry name" value="SERINE/THREONINE-PROTEIN KINASE TNNI3K-RELATED"/>
    <property type="match status" value="1"/>
</dbReference>
<protein>
    <recommendedName>
        <fullName evidence="8">Kinase-like protein</fullName>
    </recommendedName>
</protein>
<evidence type="ECO:0000259" key="4">
    <source>
        <dbReference type="PROSITE" id="PS50011"/>
    </source>
</evidence>
<evidence type="ECO:0000259" key="5">
    <source>
        <dbReference type="PROSITE" id="PS50102"/>
    </source>
</evidence>
<keyword evidence="7" id="KW-1185">Reference proteome</keyword>
<accession>A0AAW0D0B3</accession>
<feature type="domain" description="Protein kinase" evidence="4">
    <location>
        <begin position="90"/>
        <end position="358"/>
    </location>
</feature>
<dbReference type="EMBL" id="JAYKXP010000023">
    <property type="protein sequence ID" value="KAK7045796.1"/>
    <property type="molecule type" value="Genomic_DNA"/>
</dbReference>
<keyword evidence="3" id="KW-0812">Transmembrane</keyword>
<dbReference type="Pfam" id="PF07714">
    <property type="entry name" value="PK_Tyr_Ser-Thr"/>
    <property type="match status" value="1"/>
</dbReference>
<sequence length="599" mass="66817">MISSIEDDIQQPLLGDDGQENDDIELTVIPTSFSPFSPSSDGQQAIDDLDRELGVGSAQHTQKLRLLSQLCERHGLLPSSCMLSDTSKLEYETTAFARGGFADVYRGLLKGVGKVAVKRIRVEEQGYGHSRSIQRLLHREAVLWKHCQHKNIVPFVALAHTSDVCFISKWMPQGNVIEFLVAHPNADVQSLILNIFDGCQYLHSLDIIHGDLKSTNILVNESQQACISDFGMAIMRQTTSEASPSASTQTRKMTGAGSARWLAPELLFTVTEKPTFASDVYAFGVVLWEILTCRVPYEHISTDQVVMLRVSRGLRPCVRCATDEPVHIGGLRSIMEDCWAAEPRQRPRLDPSLRRRLFRASSPRKRFPISGVDKIILTMIPVIGIVASQSLWFGSRSFPSTSYRFPVSSALFTALFALMTARYAILQTYAIIPVKIVGPSTYGNINHILVNFLHTSALIVGAIASGVGLYLRAIDVHERWPEACCAVSTLLHDVRTWMLLLWVWCLERSGKPESSEDGVRVDSDQNRVQLYVSNLQDTLTESELRYVFEASGEVEWISIHRPGQHCIIQYRDDSDAERVLRSVDSLLTTSSEALEIQVG</sequence>
<dbReference type="InterPro" id="IPR008271">
    <property type="entry name" value="Ser/Thr_kinase_AS"/>
</dbReference>
<dbReference type="CDD" id="cd00590">
    <property type="entry name" value="RRM_SF"/>
    <property type="match status" value="1"/>
</dbReference>
<feature type="transmembrane region" description="Helical" evidence="3">
    <location>
        <begin position="445"/>
        <end position="471"/>
    </location>
</feature>
<dbReference type="SUPFAM" id="SSF54928">
    <property type="entry name" value="RNA-binding domain, RBD"/>
    <property type="match status" value="1"/>
</dbReference>
<feature type="transmembrane region" description="Helical" evidence="3">
    <location>
        <begin position="405"/>
        <end position="425"/>
    </location>
</feature>
<proteinExistence type="predicted"/>
<dbReference type="SMART" id="SM00360">
    <property type="entry name" value="RRM"/>
    <property type="match status" value="1"/>
</dbReference>
<dbReference type="InterPro" id="IPR035979">
    <property type="entry name" value="RBD_domain_sf"/>
</dbReference>
<dbReference type="SMART" id="SM00220">
    <property type="entry name" value="S_TKc"/>
    <property type="match status" value="1"/>
</dbReference>
<keyword evidence="3" id="KW-1133">Transmembrane helix</keyword>
<dbReference type="Gene3D" id="3.30.70.330">
    <property type="match status" value="1"/>
</dbReference>
<dbReference type="Proteomes" id="UP001383192">
    <property type="component" value="Unassembled WGS sequence"/>
</dbReference>
<dbReference type="GO" id="GO:0004674">
    <property type="term" value="F:protein serine/threonine kinase activity"/>
    <property type="evidence" value="ECO:0007669"/>
    <property type="project" value="TreeGrafter"/>
</dbReference>
<evidence type="ECO:0000313" key="7">
    <source>
        <dbReference type="Proteomes" id="UP001383192"/>
    </source>
</evidence>